<feature type="domain" description="Transposase InsH N-terminal" evidence="1">
    <location>
        <begin position="3"/>
        <end position="93"/>
    </location>
</feature>
<proteinExistence type="predicted"/>
<name>A0A644ZFR0_9ZZZZ</name>
<dbReference type="PANTHER" id="PTHR33408">
    <property type="entry name" value="TRANSPOSASE"/>
    <property type="match status" value="1"/>
</dbReference>
<gene>
    <name evidence="2" type="ORF">SDC9_86324</name>
</gene>
<dbReference type="Pfam" id="PF05598">
    <property type="entry name" value="DUF772"/>
    <property type="match status" value="1"/>
</dbReference>
<reference evidence="2" key="1">
    <citation type="submission" date="2019-08" db="EMBL/GenBank/DDBJ databases">
        <authorList>
            <person name="Kucharzyk K."/>
            <person name="Murdoch R.W."/>
            <person name="Higgins S."/>
            <person name="Loffler F."/>
        </authorList>
    </citation>
    <scope>NUCLEOTIDE SEQUENCE</scope>
</reference>
<evidence type="ECO:0000259" key="1">
    <source>
        <dbReference type="Pfam" id="PF05598"/>
    </source>
</evidence>
<dbReference type="PANTHER" id="PTHR33408:SF2">
    <property type="entry name" value="TRANSPOSASE DDE DOMAIN-CONTAINING PROTEIN"/>
    <property type="match status" value="1"/>
</dbReference>
<organism evidence="2">
    <name type="scientific">bioreactor metagenome</name>
    <dbReference type="NCBI Taxonomy" id="1076179"/>
    <lineage>
        <taxon>unclassified sequences</taxon>
        <taxon>metagenomes</taxon>
        <taxon>ecological metagenomes</taxon>
    </lineage>
</organism>
<evidence type="ECO:0000313" key="2">
    <source>
        <dbReference type="EMBL" id="MPM39690.1"/>
    </source>
</evidence>
<accession>A0A644ZFR0</accession>
<dbReference type="EMBL" id="VSSQ01008736">
    <property type="protein sequence ID" value="MPM39690.1"/>
    <property type="molecule type" value="Genomic_DNA"/>
</dbReference>
<comment type="caution">
    <text evidence="2">The sequence shown here is derived from an EMBL/GenBank/DDBJ whole genome shotgun (WGS) entry which is preliminary data.</text>
</comment>
<dbReference type="InterPro" id="IPR008490">
    <property type="entry name" value="Transposase_InsH_N"/>
</dbReference>
<dbReference type="AlphaFoldDB" id="A0A644ZFR0"/>
<protein>
    <submittedName>
        <fullName evidence="2">IS1182 family transposase ISPpu20</fullName>
    </submittedName>
</protein>
<sequence length="126" mass="15052">MVQLVPENSWARVFDLFVDFFHLEEHGFKHSTTQSEERPPYDLSKLLKLYLYGYKYSIKSSRKLEHACKVNVELWWLLKGLTPSFRTITYFRKENSNAFTSIFKRFVLMFKDLDLIEGKTIAIDLF</sequence>